<proteinExistence type="predicted"/>
<evidence type="ECO:0000259" key="1">
    <source>
        <dbReference type="Pfam" id="PF09825"/>
    </source>
</evidence>
<dbReference type="GO" id="GO:0016874">
    <property type="term" value="F:ligase activity"/>
    <property type="evidence" value="ECO:0007669"/>
    <property type="project" value="UniProtKB-KW"/>
</dbReference>
<dbReference type="Pfam" id="PF09825">
    <property type="entry name" value="BPL_N"/>
    <property type="match status" value="1"/>
</dbReference>
<sequence>MVKPTVALFIHQPMCSIQSGNGIIAALKSHYNFKIFTKHELEKGFFDNVDMLAFPGGFGNSDSYDYLLRINGDPIANFVSNGGKYLGICMGAYWAGSHYFDLLEGVDAVQYYKRPTACTRRPHTKAMPVTWNNRNEKMFFNDGCTFVGNPKRFETVATYSNGEPMAIIQNNLGLIGCHPESEKFWYDSYKRMGPNWHDGSHHKLLLKFTNKLMYET</sequence>
<dbReference type="Gene3D" id="3.40.50.880">
    <property type="match status" value="1"/>
</dbReference>
<keyword evidence="2" id="KW-0436">Ligase</keyword>
<dbReference type="InterPro" id="IPR019197">
    <property type="entry name" value="Biotin-prot_ligase_N"/>
</dbReference>
<name>A0A6J5T134_9CAUD</name>
<gene>
    <name evidence="2" type="ORF">UFOVP1636_92</name>
</gene>
<protein>
    <submittedName>
        <fullName evidence="2">Biotin-protein ligase, N-terminal</fullName>
    </submittedName>
</protein>
<reference evidence="2" key="1">
    <citation type="submission" date="2020-05" db="EMBL/GenBank/DDBJ databases">
        <authorList>
            <person name="Chiriac C."/>
            <person name="Salcher M."/>
            <person name="Ghai R."/>
            <person name="Kavagutti S V."/>
        </authorList>
    </citation>
    <scope>NUCLEOTIDE SEQUENCE</scope>
</reference>
<accession>A0A6J5T134</accession>
<dbReference type="SUPFAM" id="SSF52317">
    <property type="entry name" value="Class I glutamine amidotransferase-like"/>
    <property type="match status" value="1"/>
</dbReference>
<evidence type="ECO:0000313" key="2">
    <source>
        <dbReference type="EMBL" id="CAB4220976.1"/>
    </source>
</evidence>
<dbReference type="EMBL" id="LR797503">
    <property type="protein sequence ID" value="CAB4220976.1"/>
    <property type="molecule type" value="Genomic_DNA"/>
</dbReference>
<dbReference type="InterPro" id="IPR029062">
    <property type="entry name" value="Class_I_gatase-like"/>
</dbReference>
<feature type="domain" description="Biotin-protein ligase N-terminal" evidence="1">
    <location>
        <begin position="25"/>
        <end position="98"/>
    </location>
</feature>
<organism evidence="2">
    <name type="scientific">uncultured Caudovirales phage</name>
    <dbReference type="NCBI Taxonomy" id="2100421"/>
    <lineage>
        <taxon>Viruses</taxon>
        <taxon>Duplodnaviria</taxon>
        <taxon>Heunggongvirae</taxon>
        <taxon>Uroviricota</taxon>
        <taxon>Caudoviricetes</taxon>
        <taxon>Peduoviridae</taxon>
        <taxon>Maltschvirus</taxon>
        <taxon>Maltschvirus maltsch</taxon>
    </lineage>
</organism>